<dbReference type="PANTHER" id="PTHR30566">
    <property type="entry name" value="YNAI-RELATED MECHANOSENSITIVE ION CHANNEL"/>
    <property type="match status" value="1"/>
</dbReference>
<evidence type="ECO:0000259" key="8">
    <source>
        <dbReference type="Pfam" id="PF00924"/>
    </source>
</evidence>
<evidence type="ECO:0000313" key="11">
    <source>
        <dbReference type="Proteomes" id="UP001526225"/>
    </source>
</evidence>
<protein>
    <submittedName>
        <fullName evidence="10">Mechanosensitive ion channel family protein</fullName>
    </submittedName>
</protein>
<keyword evidence="3" id="KW-1003">Cell membrane</keyword>
<evidence type="ECO:0000259" key="9">
    <source>
        <dbReference type="Pfam" id="PF21088"/>
    </source>
</evidence>
<accession>A0ABT3E6V4</accession>
<evidence type="ECO:0000256" key="6">
    <source>
        <dbReference type="ARBA" id="ARBA00023136"/>
    </source>
</evidence>
<evidence type="ECO:0000313" key="10">
    <source>
        <dbReference type="EMBL" id="MCW0953677.1"/>
    </source>
</evidence>
<name>A0ABT3E6V4_9LACO</name>
<dbReference type="InterPro" id="IPR049142">
    <property type="entry name" value="MS_channel_1st"/>
</dbReference>
<dbReference type="PANTHER" id="PTHR30566:SF5">
    <property type="entry name" value="MECHANOSENSITIVE ION CHANNEL PROTEIN 1, MITOCHONDRIAL-RELATED"/>
    <property type="match status" value="1"/>
</dbReference>
<evidence type="ECO:0000256" key="4">
    <source>
        <dbReference type="ARBA" id="ARBA00022692"/>
    </source>
</evidence>
<feature type="transmembrane region" description="Helical" evidence="7">
    <location>
        <begin position="53"/>
        <end position="80"/>
    </location>
</feature>
<organism evidence="10 11">
    <name type="scientific">Weissella ceti</name>
    <dbReference type="NCBI Taxonomy" id="759620"/>
    <lineage>
        <taxon>Bacteria</taxon>
        <taxon>Bacillati</taxon>
        <taxon>Bacillota</taxon>
        <taxon>Bacilli</taxon>
        <taxon>Lactobacillales</taxon>
        <taxon>Lactobacillaceae</taxon>
        <taxon>Weissella</taxon>
    </lineage>
</organism>
<feature type="domain" description="Mechanosensitive ion channel transmembrane helices 2/3" evidence="9">
    <location>
        <begin position="142"/>
        <end position="179"/>
    </location>
</feature>
<evidence type="ECO:0000256" key="2">
    <source>
        <dbReference type="ARBA" id="ARBA00008017"/>
    </source>
</evidence>
<dbReference type="SUPFAM" id="SSF82861">
    <property type="entry name" value="Mechanosensitive channel protein MscS (YggB), transmembrane region"/>
    <property type="match status" value="1"/>
</dbReference>
<dbReference type="Gene3D" id="1.10.287.1260">
    <property type="match status" value="1"/>
</dbReference>
<dbReference type="Pfam" id="PF21088">
    <property type="entry name" value="MS_channel_1st"/>
    <property type="match status" value="1"/>
</dbReference>
<keyword evidence="11" id="KW-1185">Reference proteome</keyword>
<reference evidence="10 11" key="1">
    <citation type="submission" date="2022-10" db="EMBL/GenBank/DDBJ databases">
        <title>Weissella fermenti sp. nov., isolated from fermented cabbage.</title>
        <authorList>
            <person name="Lee J.K."/>
            <person name="Baek J.H."/>
            <person name="Choi D.G."/>
            <person name="Kim J.M."/>
            <person name="Jeon C.O."/>
        </authorList>
    </citation>
    <scope>NUCLEOTIDE SEQUENCE [LARGE SCALE GENOMIC DNA]</scope>
    <source>
        <strain evidence="10 11">KACC 18534</strain>
    </source>
</reference>
<feature type="domain" description="Mechanosensitive ion channel MscS" evidence="8">
    <location>
        <begin position="182"/>
        <end position="247"/>
    </location>
</feature>
<dbReference type="RefSeq" id="WP_213409150.1">
    <property type="nucleotide sequence ID" value="NZ_CP074441.1"/>
</dbReference>
<keyword evidence="5 7" id="KW-1133">Transmembrane helix</keyword>
<evidence type="ECO:0000256" key="1">
    <source>
        <dbReference type="ARBA" id="ARBA00004651"/>
    </source>
</evidence>
<feature type="transmembrane region" description="Helical" evidence="7">
    <location>
        <begin position="12"/>
        <end position="32"/>
    </location>
</feature>
<comment type="caution">
    <text evidence="10">The sequence shown here is derived from an EMBL/GenBank/DDBJ whole genome shotgun (WGS) entry which is preliminary data.</text>
</comment>
<dbReference type="Proteomes" id="UP001526225">
    <property type="component" value="Unassembled WGS sequence"/>
</dbReference>
<dbReference type="Gene3D" id="2.30.30.60">
    <property type="match status" value="1"/>
</dbReference>
<feature type="transmembrane region" description="Helical" evidence="7">
    <location>
        <begin position="139"/>
        <end position="156"/>
    </location>
</feature>
<sequence length="343" mass="38129">MEKVILNWINANMMLVESIEALIIVLLSWLIGKYLVSRVYDMVTKRLVNRHTLATLVHALIVPTRWLVYLAGMCLAAYTLHLPKNMMIIVGQIAGTVLAILIAVTFYSLMPTLFGAVNKVGTHLDVDIDELVSPFMTRILQAIIVVVDFFVVFAIWGINVGALFTGVGLAGLAVSMAAQDQIRNLLGGVVIITEKPFTIGDKIKSPSVLGVVEDITFRSTHLRTPDGDLQVVPNATLSNEPIKNLSRVDVPHITLQFVLANDTTKQQLDKLFDSILAFLREDDRFMAKHMEYRVQVDEFTERGISISVNGPLSEFGAQEVADTKNDLNIEILKLVELQELQFN</sequence>
<dbReference type="InterPro" id="IPR023408">
    <property type="entry name" value="MscS_beta-dom_sf"/>
</dbReference>
<comment type="similarity">
    <text evidence="2">Belongs to the MscS (TC 1.A.23) family.</text>
</comment>
<keyword evidence="4 7" id="KW-0812">Transmembrane</keyword>
<keyword evidence="6 7" id="KW-0472">Membrane</keyword>
<evidence type="ECO:0000256" key="3">
    <source>
        <dbReference type="ARBA" id="ARBA00022475"/>
    </source>
</evidence>
<proteinExistence type="inferred from homology"/>
<evidence type="ECO:0000256" key="5">
    <source>
        <dbReference type="ARBA" id="ARBA00022989"/>
    </source>
</evidence>
<feature type="transmembrane region" description="Helical" evidence="7">
    <location>
        <begin position="86"/>
        <end position="109"/>
    </location>
</feature>
<comment type="subcellular location">
    <subcellularLocation>
        <location evidence="1">Cell membrane</location>
        <topology evidence="1">Multi-pass membrane protein</topology>
    </subcellularLocation>
</comment>
<dbReference type="EMBL" id="JAOZFE010000007">
    <property type="protein sequence ID" value="MCW0953677.1"/>
    <property type="molecule type" value="Genomic_DNA"/>
</dbReference>
<dbReference type="SUPFAM" id="SSF50182">
    <property type="entry name" value="Sm-like ribonucleoproteins"/>
    <property type="match status" value="1"/>
</dbReference>
<gene>
    <name evidence="10" type="ORF">OIT44_06345</name>
</gene>
<evidence type="ECO:0000256" key="7">
    <source>
        <dbReference type="SAM" id="Phobius"/>
    </source>
</evidence>
<dbReference type="Pfam" id="PF00924">
    <property type="entry name" value="MS_channel_2nd"/>
    <property type="match status" value="1"/>
</dbReference>
<dbReference type="InterPro" id="IPR006685">
    <property type="entry name" value="MscS_channel_2nd"/>
</dbReference>
<dbReference type="InterPro" id="IPR010920">
    <property type="entry name" value="LSM_dom_sf"/>
</dbReference>
<dbReference type="InterPro" id="IPR011014">
    <property type="entry name" value="MscS_channel_TM-2"/>
</dbReference>